<dbReference type="GO" id="GO:0032433">
    <property type="term" value="C:filopodium tip"/>
    <property type="evidence" value="ECO:0007669"/>
    <property type="project" value="EnsemblMetazoa"/>
</dbReference>
<dbReference type="InterPro" id="IPR011993">
    <property type="entry name" value="PH-like_dom_sf"/>
</dbReference>
<keyword evidence="1" id="KW-0175">Coiled coil</keyword>
<feature type="compositionally biased region" description="Pro residues" evidence="2">
    <location>
        <begin position="225"/>
        <end position="249"/>
    </location>
</feature>
<gene>
    <name evidence="4" type="ORF">L3Y34_007122</name>
</gene>
<dbReference type="GO" id="GO:0005102">
    <property type="term" value="F:signaling receptor binding"/>
    <property type="evidence" value="ECO:0007669"/>
    <property type="project" value="EnsemblMetazoa"/>
</dbReference>
<feature type="compositionally biased region" description="Low complexity" evidence="2">
    <location>
        <begin position="178"/>
        <end position="206"/>
    </location>
</feature>
<proteinExistence type="predicted"/>
<dbReference type="PROSITE" id="PS50229">
    <property type="entry name" value="WH1"/>
    <property type="match status" value="1"/>
</dbReference>
<dbReference type="Gene3D" id="2.30.29.30">
    <property type="entry name" value="Pleckstrin-homology domain (PH domain)/Phosphotyrosine-binding domain (PTB)"/>
    <property type="match status" value="1"/>
</dbReference>
<evidence type="ECO:0000313" key="5">
    <source>
        <dbReference type="Proteomes" id="UP000827892"/>
    </source>
</evidence>
<dbReference type="GO" id="GO:0035262">
    <property type="term" value="P:gonad morphogenesis"/>
    <property type="evidence" value="ECO:0007669"/>
    <property type="project" value="EnsemblMetazoa"/>
</dbReference>
<reference evidence="4 5" key="1">
    <citation type="submission" date="2022-02" db="EMBL/GenBank/DDBJ databases">
        <title>Chromosome-level reference genomes for two strains of Caenorhabditis briggsae: an improved platform for comparative genomics.</title>
        <authorList>
            <person name="Stevens L."/>
            <person name="Andersen E.C."/>
        </authorList>
    </citation>
    <scope>NUCLEOTIDE SEQUENCE [LARGE SCALE GENOMIC DNA]</scope>
    <source>
        <strain evidence="4">QX1410_ONT</strain>
        <tissue evidence="4">Whole-organism</tissue>
    </source>
</reference>
<feature type="compositionally biased region" description="Low complexity" evidence="2">
    <location>
        <begin position="320"/>
        <end position="332"/>
    </location>
</feature>
<evidence type="ECO:0000313" key="4">
    <source>
        <dbReference type="EMBL" id="ULT87729.1"/>
    </source>
</evidence>
<evidence type="ECO:0000256" key="2">
    <source>
        <dbReference type="SAM" id="MobiDB-lite"/>
    </source>
</evidence>
<feature type="compositionally biased region" description="Low complexity" evidence="2">
    <location>
        <begin position="396"/>
        <end position="419"/>
    </location>
</feature>
<feature type="compositionally biased region" description="Gly residues" evidence="2">
    <location>
        <begin position="333"/>
        <end position="347"/>
    </location>
</feature>
<dbReference type="Pfam" id="PF00568">
    <property type="entry name" value="WH1"/>
    <property type="match status" value="1"/>
</dbReference>
<dbReference type="PANTHER" id="PTHR11202:SF22">
    <property type="entry name" value="PROTEIN ENABLED"/>
    <property type="match status" value="1"/>
</dbReference>
<dbReference type="SMART" id="SM00461">
    <property type="entry name" value="WH1"/>
    <property type="match status" value="1"/>
</dbReference>
<dbReference type="GO" id="GO:0030054">
    <property type="term" value="C:cell junction"/>
    <property type="evidence" value="ECO:0007669"/>
    <property type="project" value="EnsemblMetazoa"/>
</dbReference>
<dbReference type="GO" id="GO:0005737">
    <property type="term" value="C:cytoplasm"/>
    <property type="evidence" value="ECO:0007669"/>
    <property type="project" value="EnsemblMetazoa"/>
</dbReference>
<dbReference type="GO" id="GO:0008045">
    <property type="term" value="P:motor neuron axon guidance"/>
    <property type="evidence" value="ECO:0007669"/>
    <property type="project" value="EnsemblMetazoa"/>
</dbReference>
<dbReference type="AlphaFoldDB" id="A0AAE9A5P1"/>
<dbReference type="PANTHER" id="PTHR11202">
    <property type="entry name" value="SPROUTY-RELATED, EVH1 DOMAIN-CONTAINING PROTEIN FAMILY MEMBER"/>
    <property type="match status" value="1"/>
</dbReference>
<dbReference type="SUPFAM" id="SSF50729">
    <property type="entry name" value="PH domain-like"/>
    <property type="match status" value="1"/>
</dbReference>
<dbReference type="EMBL" id="CP090895">
    <property type="protein sequence ID" value="ULT87729.1"/>
    <property type="molecule type" value="Genomic_DNA"/>
</dbReference>
<dbReference type="Proteomes" id="UP000827892">
    <property type="component" value="Chromosome V"/>
</dbReference>
<feature type="coiled-coil region" evidence="1">
    <location>
        <begin position="431"/>
        <end position="458"/>
    </location>
</feature>
<organism evidence="4 5">
    <name type="scientific">Caenorhabditis briggsae</name>
    <dbReference type="NCBI Taxonomy" id="6238"/>
    <lineage>
        <taxon>Eukaryota</taxon>
        <taxon>Metazoa</taxon>
        <taxon>Ecdysozoa</taxon>
        <taxon>Nematoda</taxon>
        <taxon>Chromadorea</taxon>
        <taxon>Rhabditida</taxon>
        <taxon>Rhabditina</taxon>
        <taxon>Rhabditomorpha</taxon>
        <taxon>Rhabditoidea</taxon>
        <taxon>Rhabditidae</taxon>
        <taxon>Peloderinae</taxon>
        <taxon>Caenorhabditis</taxon>
    </lineage>
</organism>
<dbReference type="InterPro" id="IPR000697">
    <property type="entry name" value="WH1/EVH1_dom"/>
</dbReference>
<protein>
    <recommendedName>
        <fullName evidence="3">WH1 domain-containing protein</fullName>
    </recommendedName>
</protein>
<dbReference type="GO" id="GO:0031103">
    <property type="term" value="P:axon regeneration"/>
    <property type="evidence" value="ECO:0007669"/>
    <property type="project" value="EnsemblMetazoa"/>
</dbReference>
<feature type="domain" description="WH1" evidence="3">
    <location>
        <begin position="1"/>
        <end position="113"/>
    </location>
</feature>
<dbReference type="GO" id="GO:0033563">
    <property type="term" value="P:dorsal/ventral axon guidance"/>
    <property type="evidence" value="ECO:0007669"/>
    <property type="project" value="EnsemblMetazoa"/>
</dbReference>
<name>A0AAE9A5P1_CAEBR</name>
<evidence type="ECO:0000256" key="1">
    <source>
        <dbReference type="SAM" id="Coils"/>
    </source>
</evidence>
<dbReference type="GO" id="GO:0031252">
    <property type="term" value="C:cell leading edge"/>
    <property type="evidence" value="ECO:0007669"/>
    <property type="project" value="EnsemblMetazoa"/>
</dbReference>
<accession>A0AAE9A5P1</accession>
<evidence type="ECO:0000259" key="3">
    <source>
        <dbReference type="PROSITE" id="PS50229"/>
    </source>
</evidence>
<feature type="region of interest" description="Disordered" evidence="2">
    <location>
        <begin position="170"/>
        <end position="424"/>
    </location>
</feature>
<feature type="compositionally biased region" description="Polar residues" evidence="2">
    <location>
        <begin position="375"/>
        <end position="395"/>
    </location>
</feature>
<sequence>MGESVVAQGMAKVMVYSNAKSSWEPPIGGDDSLTTVQLLQNRTRLAFRIISLRSTDNALLINSNLFQRLKYHPATNNFHQWRDEEKRVFGLSFECEHEAQVFLEYVKQALTQLERHGGGGGANGFQQQHPADNVYQDPHQHLMHIHSAPSFHHDENQNAQFRKTSQHASTLYSNGPMTQQQRRASQTSSNGSSAAPPVAPPINNIPQAPPMPPSSGIAQVNTSGAPPPPPLPPVGVGAPPPPPPPPPPATLMAGSGGMSLADQLKQRSKSLTTGKLNGGAPAAVEEKPKPVAAAPNMMSELTAHLNKRKQTQAKSDAVDSKSNTSNGSSDSGCGIGLNGSSNGGSIGSAGAKKWSVSEAASKPLDSPKTHRKLPSASSLFSQEDQTTPSKPSTSNGTTAGAMSNGASSSSSAPTSSGVTNEQLERLRADMMVEVRLEINKLRQDLMDAQERSKQEILETILNAIGGRR</sequence>